<dbReference type="EMBL" id="DXEI01000134">
    <property type="protein sequence ID" value="HIX95574.1"/>
    <property type="molecule type" value="Genomic_DNA"/>
</dbReference>
<reference evidence="2" key="2">
    <citation type="submission" date="2021-04" db="EMBL/GenBank/DDBJ databases">
        <authorList>
            <person name="Gilroy R."/>
        </authorList>
    </citation>
    <scope>NUCLEOTIDE SEQUENCE</scope>
    <source>
        <strain evidence="2">ChiHecec2B26-7398</strain>
    </source>
</reference>
<sequence length="331" mass="34784">MKLWQHPRLAGALCALAVLVCAAAPAVFLAAADAAALGRTAAVQDPYTAPVPSGDDYYLLRQLTERAAQSQSAYTPLPQGDAAQDRMLYVGARSDIGGMTASSVYRDTMDAVLQDLAASGALAPAWAAWACDWAETGPYTDYDGTQYWLEMPYYATDSLGFITLKRFALDETGTLYTACSLTMDSRTGAVVDIWLSAPYDYFGGLATQQAALEAAAEAALQAAATGEVDAAADGTAPPTPDEAALHAFAEQAGLAALGDWAVPQDSLYPHALYSQNGAALITASLYPYTTMTGSVSGGETAHTRWVYSLTLQPCTAEELPRAVPETPPETP</sequence>
<feature type="chain" id="PRO_5038570735" evidence="1">
    <location>
        <begin position="31"/>
        <end position="331"/>
    </location>
</feature>
<protein>
    <submittedName>
        <fullName evidence="2">Uncharacterized protein</fullName>
    </submittedName>
</protein>
<organism evidence="2 3">
    <name type="scientific">Candidatus Gemmiger excrementipullorum</name>
    <dbReference type="NCBI Taxonomy" id="2838610"/>
    <lineage>
        <taxon>Bacteria</taxon>
        <taxon>Bacillati</taxon>
        <taxon>Bacillota</taxon>
        <taxon>Clostridia</taxon>
        <taxon>Eubacteriales</taxon>
        <taxon>Gemmiger</taxon>
    </lineage>
</organism>
<proteinExistence type="predicted"/>
<name>A0A9D2BW30_9FIRM</name>
<evidence type="ECO:0000313" key="3">
    <source>
        <dbReference type="Proteomes" id="UP000886751"/>
    </source>
</evidence>
<reference evidence="2" key="1">
    <citation type="journal article" date="2021" name="PeerJ">
        <title>Extensive microbial diversity within the chicken gut microbiome revealed by metagenomics and culture.</title>
        <authorList>
            <person name="Gilroy R."/>
            <person name="Ravi A."/>
            <person name="Getino M."/>
            <person name="Pursley I."/>
            <person name="Horton D.L."/>
            <person name="Alikhan N.F."/>
            <person name="Baker D."/>
            <person name="Gharbi K."/>
            <person name="Hall N."/>
            <person name="Watson M."/>
            <person name="Adriaenssens E.M."/>
            <person name="Foster-Nyarko E."/>
            <person name="Jarju S."/>
            <person name="Secka A."/>
            <person name="Antonio M."/>
            <person name="Oren A."/>
            <person name="Chaudhuri R.R."/>
            <person name="La Ragione R."/>
            <person name="Hildebrand F."/>
            <person name="Pallen M.J."/>
        </authorList>
    </citation>
    <scope>NUCLEOTIDE SEQUENCE</scope>
    <source>
        <strain evidence="2">ChiHecec2B26-7398</strain>
    </source>
</reference>
<comment type="caution">
    <text evidence="2">The sequence shown here is derived from an EMBL/GenBank/DDBJ whole genome shotgun (WGS) entry which is preliminary data.</text>
</comment>
<keyword evidence="1" id="KW-0732">Signal</keyword>
<gene>
    <name evidence="2" type="ORF">H9846_08970</name>
</gene>
<evidence type="ECO:0000313" key="2">
    <source>
        <dbReference type="EMBL" id="HIX95574.1"/>
    </source>
</evidence>
<dbReference type="Proteomes" id="UP000886751">
    <property type="component" value="Unassembled WGS sequence"/>
</dbReference>
<feature type="signal peptide" evidence="1">
    <location>
        <begin position="1"/>
        <end position="30"/>
    </location>
</feature>
<dbReference type="AlphaFoldDB" id="A0A9D2BW30"/>
<accession>A0A9D2BW30</accession>
<evidence type="ECO:0000256" key="1">
    <source>
        <dbReference type="SAM" id="SignalP"/>
    </source>
</evidence>